<reference evidence="2 3" key="1">
    <citation type="submission" date="2017-11" db="EMBL/GenBank/DDBJ databases">
        <title>De-novo sequencing of pomegranate (Punica granatum L.) genome.</title>
        <authorList>
            <person name="Akparov Z."/>
            <person name="Amiraslanov A."/>
            <person name="Hajiyeva S."/>
            <person name="Abbasov M."/>
            <person name="Kaur K."/>
            <person name="Hamwieh A."/>
            <person name="Solovyev V."/>
            <person name="Salamov A."/>
            <person name="Braich B."/>
            <person name="Kosarev P."/>
            <person name="Mahmoud A."/>
            <person name="Hajiyev E."/>
            <person name="Babayeva S."/>
            <person name="Izzatullayeva V."/>
            <person name="Mammadov A."/>
            <person name="Mammadov A."/>
            <person name="Sharifova S."/>
            <person name="Ojaghi J."/>
            <person name="Eynullazada K."/>
            <person name="Bayramov B."/>
            <person name="Abdulazimova A."/>
            <person name="Shahmuradov I."/>
        </authorList>
    </citation>
    <scope>NUCLEOTIDE SEQUENCE [LARGE SCALE GENOMIC DNA]</scope>
    <source>
        <strain evidence="3">cv. AG2017</strain>
        <tissue evidence="2">Leaf</tissue>
    </source>
</reference>
<dbReference type="Pfam" id="PF24924">
    <property type="entry name" value="DUF7745"/>
    <property type="match status" value="1"/>
</dbReference>
<name>A0A2I0JPP7_PUNGR</name>
<evidence type="ECO:0000259" key="1">
    <source>
        <dbReference type="Pfam" id="PF24924"/>
    </source>
</evidence>
<dbReference type="AlphaFoldDB" id="A0A2I0JPP7"/>
<sequence length="371" mass="42740">MVRSHPCLRLDVIITPAADITHLWSTFRLVDRVFLRLSIGDLPLLADYPIDWTLLRTTISFWDTQRAVFDFQGTELAPTVEEYTTLIQQPMPTRNIVVPNQFATIQSRLAIILGLRDEEISRELQHGWEHSIRIAWLLDFIHIRALRATGESYQCDAFHGFLLLIFRTIMFPYSSNLIDGALAQVILQVIWLLAHIRPFCSSHSFSYITDECSLIARLLHVFRLSDRDYTDWKQFMEGLTPTQFLWVARWNPGGPIAIGCPSVIGLPLISHLGSTLVFLGRVIRQLSRLQDILTEADCTPYQFMWADTTASLPDRFLRVREVRRLCGTHVVQELYFPTYPTDEERTFSTTATYMAQFHSQGLAPIRRHCTA</sequence>
<comment type="caution">
    <text evidence="2">The sequence shown here is derived from an EMBL/GenBank/DDBJ whole genome shotgun (WGS) entry which is preliminary data.</text>
</comment>
<dbReference type="EMBL" id="PGOL01001418">
    <property type="protein sequence ID" value="PKI58221.1"/>
    <property type="molecule type" value="Genomic_DNA"/>
</dbReference>
<dbReference type="Proteomes" id="UP000233551">
    <property type="component" value="Unassembled WGS sequence"/>
</dbReference>
<dbReference type="PANTHER" id="PTHR48154:SF1">
    <property type="entry name" value="PROTEIN, PUTATIVE-RELATED"/>
    <property type="match status" value="1"/>
</dbReference>
<protein>
    <recommendedName>
        <fullName evidence="1">DUF7745 domain-containing protein</fullName>
    </recommendedName>
</protein>
<dbReference type="PANTHER" id="PTHR48154">
    <property type="entry name" value="PROTEIN, PUTATIVE-RELATED"/>
    <property type="match status" value="1"/>
</dbReference>
<gene>
    <name evidence="2" type="ORF">CRG98_021392</name>
</gene>
<evidence type="ECO:0000313" key="2">
    <source>
        <dbReference type="EMBL" id="PKI58221.1"/>
    </source>
</evidence>
<accession>A0A2I0JPP7</accession>
<feature type="domain" description="DUF7745" evidence="1">
    <location>
        <begin position="40"/>
        <end position="273"/>
    </location>
</feature>
<dbReference type="InterPro" id="IPR056647">
    <property type="entry name" value="DUF7745"/>
</dbReference>
<evidence type="ECO:0000313" key="3">
    <source>
        <dbReference type="Proteomes" id="UP000233551"/>
    </source>
</evidence>
<keyword evidence="3" id="KW-1185">Reference proteome</keyword>
<organism evidence="2 3">
    <name type="scientific">Punica granatum</name>
    <name type="common">Pomegranate</name>
    <dbReference type="NCBI Taxonomy" id="22663"/>
    <lineage>
        <taxon>Eukaryota</taxon>
        <taxon>Viridiplantae</taxon>
        <taxon>Streptophyta</taxon>
        <taxon>Embryophyta</taxon>
        <taxon>Tracheophyta</taxon>
        <taxon>Spermatophyta</taxon>
        <taxon>Magnoliopsida</taxon>
        <taxon>eudicotyledons</taxon>
        <taxon>Gunneridae</taxon>
        <taxon>Pentapetalae</taxon>
        <taxon>rosids</taxon>
        <taxon>malvids</taxon>
        <taxon>Myrtales</taxon>
        <taxon>Lythraceae</taxon>
        <taxon>Punica</taxon>
    </lineage>
</organism>
<proteinExistence type="predicted"/>